<organism evidence="1 2">
    <name type="scientific">Orlajensenia leifsoniae</name>
    <dbReference type="NCBI Taxonomy" id="2561933"/>
    <lineage>
        <taxon>Bacteria</taxon>
        <taxon>Bacillati</taxon>
        <taxon>Actinomycetota</taxon>
        <taxon>Actinomycetes</taxon>
        <taxon>Micrococcales</taxon>
        <taxon>Microbacteriaceae</taxon>
        <taxon>Orlajensenia</taxon>
    </lineage>
</organism>
<proteinExistence type="predicted"/>
<comment type="caution">
    <text evidence="1">The sequence shown here is derived from an EMBL/GenBank/DDBJ whole genome shotgun (WGS) entry which is preliminary data.</text>
</comment>
<evidence type="ECO:0008006" key="3">
    <source>
        <dbReference type="Google" id="ProtNLM"/>
    </source>
</evidence>
<protein>
    <recommendedName>
        <fullName evidence="3">Helix-turn-helix domain-containing protein</fullName>
    </recommendedName>
</protein>
<sequence length="251" mass="28046">MVERPPQQAIDLLEKAVERSKRRSSVRLPLAFARDQVNEVARPPLARLLQGGGEVRIKVLLTILMMATKHPHVTRVPSRDLAAMLNLPDSDGAGARRVNKALSDLADVNLVRREHRPGHVPSTTILDPGGSGEEWNTEQLSGTTYITLPPDLWRRGWLIALSGRALALLIILRENTGGRQKGAWVPGIRHRQYGLSEDTWTKATKELRDAGLLDVDEKVFSFQGEPRRRNIYTLHLARLGMFDPGDLTQLN</sequence>
<accession>A0A4Y9R0M7</accession>
<dbReference type="AlphaFoldDB" id="A0A4Y9R0M7"/>
<evidence type="ECO:0000313" key="2">
    <source>
        <dbReference type="Proteomes" id="UP000298127"/>
    </source>
</evidence>
<dbReference type="Proteomes" id="UP000298127">
    <property type="component" value="Unassembled WGS sequence"/>
</dbReference>
<dbReference type="EMBL" id="SPQZ01000004">
    <property type="protein sequence ID" value="TFV96755.1"/>
    <property type="molecule type" value="Genomic_DNA"/>
</dbReference>
<reference evidence="1 2" key="1">
    <citation type="journal article" date="2018" name="J. Microbiol.">
        <title>Leifsonia flava sp. nov., a novel actinobacterium isolated from the rhizosphere of Aquilegia viridiflora.</title>
        <authorList>
            <person name="Cai Y."/>
            <person name="Tao W.Z."/>
            <person name="Ma Y.J."/>
            <person name="Cheng J."/>
            <person name="Zhang M.Y."/>
            <person name="Zhang Y.X."/>
        </authorList>
    </citation>
    <scope>NUCLEOTIDE SEQUENCE [LARGE SCALE GENOMIC DNA]</scope>
    <source>
        <strain evidence="1 2">SYP-B2174</strain>
    </source>
</reference>
<dbReference type="RefSeq" id="WP_135120716.1">
    <property type="nucleotide sequence ID" value="NZ_SPQZ01000004.1"/>
</dbReference>
<keyword evidence="2" id="KW-1185">Reference proteome</keyword>
<gene>
    <name evidence="1" type="ORF">E4M00_11810</name>
</gene>
<name>A0A4Y9R0M7_9MICO</name>
<evidence type="ECO:0000313" key="1">
    <source>
        <dbReference type="EMBL" id="TFV96755.1"/>
    </source>
</evidence>